<dbReference type="SUPFAM" id="SSF48576">
    <property type="entry name" value="Terpenoid synthases"/>
    <property type="match status" value="1"/>
</dbReference>
<protein>
    <recommendedName>
        <fullName evidence="2">Terpene synthase</fullName>
        <ecNumber evidence="2">4.2.3.-</ecNumber>
    </recommendedName>
</protein>
<evidence type="ECO:0000256" key="1">
    <source>
        <dbReference type="ARBA" id="ARBA00023239"/>
    </source>
</evidence>
<keyword evidence="4" id="KW-1185">Reference proteome</keyword>
<dbReference type="PANTHER" id="PTHR35201:SF4">
    <property type="entry name" value="BETA-PINACENE SYNTHASE-RELATED"/>
    <property type="match status" value="1"/>
</dbReference>
<dbReference type="AlphaFoldDB" id="A0A7W8EZG3"/>
<dbReference type="RefSeq" id="WP_184926927.1">
    <property type="nucleotide sequence ID" value="NZ_BMSQ01000041.1"/>
</dbReference>
<sequence>MTSEPEGLWNLARIITPKILPDRFRCYPAPHLNPAWQQAEDSLGQWARQMRLVTNDESAAILGSFKWGWLTAAMYPTMPVADLCLLTQWHCAMALPNDLADCPGALDDRDAIARMSRAMLDSLAPGRPQSPIPAARAFGDLWHRTAPGRPIGWQERATLGIALWVNQFAPQAEARPIRRAFTLDDYLDMRRSSVGLDMNADILEGVLRLDIPEAVFSTDVVRKLKSAWIDVNAWAKDLYSYPREQTYQQNPHNLVAVLASHSLTETAAITKTLSMLLQRAEEFLRLERLLPELVRSADQPGQVLEALNTYASALKSYTYGHFMWVSQTSRYTGGHLHTEAEFTSIMPSTTP</sequence>
<dbReference type="GO" id="GO:0010333">
    <property type="term" value="F:terpene synthase activity"/>
    <property type="evidence" value="ECO:0007669"/>
    <property type="project" value="InterPro"/>
</dbReference>
<reference evidence="3 4" key="1">
    <citation type="submission" date="2020-08" db="EMBL/GenBank/DDBJ databases">
        <title>Genomic Encyclopedia of Type Strains, Phase III (KMG-III): the genomes of soil and plant-associated and newly described type strains.</title>
        <authorList>
            <person name="Whitman W."/>
        </authorList>
    </citation>
    <scope>NUCLEOTIDE SEQUENCE [LARGE SCALE GENOMIC DNA]</scope>
    <source>
        <strain evidence="3 4">CECT 3146</strain>
    </source>
</reference>
<organism evidence="3 4">
    <name type="scientific">Streptomyces spectabilis</name>
    <dbReference type="NCBI Taxonomy" id="68270"/>
    <lineage>
        <taxon>Bacteria</taxon>
        <taxon>Bacillati</taxon>
        <taxon>Actinomycetota</taxon>
        <taxon>Actinomycetes</taxon>
        <taxon>Kitasatosporales</taxon>
        <taxon>Streptomycetaceae</taxon>
        <taxon>Streptomyces</taxon>
    </lineage>
</organism>
<dbReference type="InterPro" id="IPR034686">
    <property type="entry name" value="Terpene_cyclase-like_2"/>
</dbReference>
<comment type="cofactor">
    <cofactor evidence="2">
        <name>Mg(2+)</name>
        <dbReference type="ChEBI" id="CHEBI:18420"/>
    </cofactor>
</comment>
<evidence type="ECO:0000313" key="3">
    <source>
        <dbReference type="EMBL" id="MBB5109886.1"/>
    </source>
</evidence>
<dbReference type="Gene3D" id="1.10.600.10">
    <property type="entry name" value="Farnesyl Diphosphate Synthase"/>
    <property type="match status" value="1"/>
</dbReference>
<proteinExistence type="inferred from homology"/>
<accession>A0A7W8EZG3</accession>
<dbReference type="GO" id="GO:0046872">
    <property type="term" value="F:metal ion binding"/>
    <property type="evidence" value="ECO:0007669"/>
    <property type="project" value="UniProtKB-KW"/>
</dbReference>
<gene>
    <name evidence="3" type="ORF">FHS40_009016</name>
</gene>
<dbReference type="InterPro" id="IPR008949">
    <property type="entry name" value="Isoprenoid_synthase_dom_sf"/>
</dbReference>
<keyword evidence="2" id="KW-0479">Metal-binding</keyword>
<comment type="caution">
    <text evidence="3">The sequence shown here is derived from an EMBL/GenBank/DDBJ whole genome shotgun (WGS) entry which is preliminary data.</text>
</comment>
<dbReference type="Proteomes" id="UP000549009">
    <property type="component" value="Unassembled WGS sequence"/>
</dbReference>
<comment type="similarity">
    <text evidence="2">Belongs to the terpene synthase family.</text>
</comment>
<dbReference type="PANTHER" id="PTHR35201">
    <property type="entry name" value="TERPENE SYNTHASE"/>
    <property type="match status" value="1"/>
</dbReference>
<dbReference type="EC" id="4.2.3.-" evidence="2"/>
<keyword evidence="2" id="KW-0460">Magnesium</keyword>
<keyword evidence="1 2" id="KW-0456">Lyase</keyword>
<name>A0A7W8EZG3_STRST</name>
<dbReference type="Pfam" id="PF19086">
    <property type="entry name" value="Terpene_syn_C_2"/>
    <property type="match status" value="1"/>
</dbReference>
<evidence type="ECO:0000313" key="4">
    <source>
        <dbReference type="Proteomes" id="UP000549009"/>
    </source>
</evidence>
<evidence type="ECO:0000256" key="2">
    <source>
        <dbReference type="RuleBase" id="RU366034"/>
    </source>
</evidence>
<dbReference type="EMBL" id="JACHJD010000044">
    <property type="protein sequence ID" value="MBB5109886.1"/>
    <property type="molecule type" value="Genomic_DNA"/>
</dbReference>